<evidence type="ECO:0000256" key="19">
    <source>
        <dbReference type="RuleBase" id="RU361177"/>
    </source>
</evidence>
<sequence length="570" mass="64359">MTEKTKTICVVGAGLCGLTAIKACLENNLFVTCYEKTSSFGGSWKYRDVTINGVGSIMKSTVAVTSKEMSAFSDFPPPRFNPNYMDHTLVMAYLEEYAQSFRLLDHIQFSTEVVNVEKHKEYIHTGQWTVTIEHSSGQFETETFDAVMICIGSFVYPYIPSLTGLSTFKGRILHSNYYKEPSAFTDKKTLVVGIGVSGTNIATELSHTGQKLPIYLSTRRGAWIIPRLADGGLPWDILYSRRYLNILFSRFLPKAFVADYFEHKANHKMDHGLYKLKPNYRIIERNSTIEDNLSSQIMTGAIKIKGEIDHFVPQGVVFKDEPGLMQPLDVVILATGFQPKIPIIDETILKLSSERVELFQFVFPHTIPLPTLAIIGMVQPNGSIGPIAEMQARWVARIFAGQCKLPTQKQMQANPYETDWTRYMDCLAKYIGVKPPLLKMMVRDPKLFYTCFFGPTAAYQFRLIGPNSWPKARETILTIGERAYDFDVKSHRDESINTNESKLIVHFDTNPPYIDTRWQAPNGNSPDGAEVVQHPCWFISLADVGFCVGERICECVSFIYIITHECAGTV</sequence>
<dbReference type="PRINTS" id="PR00370">
    <property type="entry name" value="FMOXYGENASE"/>
</dbReference>
<evidence type="ECO:0000256" key="2">
    <source>
        <dbReference type="ARBA" id="ARBA00004389"/>
    </source>
</evidence>
<reference evidence="21" key="1">
    <citation type="submission" date="2011-05" db="EMBL/GenBank/DDBJ databases">
        <authorList>
            <person name="Richards S.R."/>
            <person name="Qu J."/>
            <person name="Jiang H."/>
            <person name="Jhangiani S.N."/>
            <person name="Agravi P."/>
            <person name="Goodspeed R."/>
            <person name="Gross S."/>
            <person name="Mandapat C."/>
            <person name="Jackson L."/>
            <person name="Mathew T."/>
            <person name="Pu L."/>
            <person name="Thornton R."/>
            <person name="Saada N."/>
            <person name="Wilczek-Boney K.B."/>
            <person name="Lee S."/>
            <person name="Kovar C."/>
            <person name="Wu Y."/>
            <person name="Scherer S.E."/>
            <person name="Worley K.C."/>
            <person name="Muzny D.M."/>
            <person name="Gibbs R."/>
        </authorList>
    </citation>
    <scope>NUCLEOTIDE SEQUENCE</scope>
    <source>
        <strain evidence="21">Brora</strain>
    </source>
</reference>
<evidence type="ECO:0000313" key="21">
    <source>
        <dbReference type="Proteomes" id="UP000014500"/>
    </source>
</evidence>
<keyword evidence="9" id="KW-1133">Transmembrane helix</keyword>
<organism evidence="20 21">
    <name type="scientific">Strigamia maritima</name>
    <name type="common">European centipede</name>
    <name type="synonym">Geophilus maritimus</name>
    <dbReference type="NCBI Taxonomy" id="126957"/>
    <lineage>
        <taxon>Eukaryota</taxon>
        <taxon>Metazoa</taxon>
        <taxon>Ecdysozoa</taxon>
        <taxon>Arthropoda</taxon>
        <taxon>Myriapoda</taxon>
        <taxon>Chilopoda</taxon>
        <taxon>Pleurostigmophora</taxon>
        <taxon>Geophilomorpha</taxon>
        <taxon>Linotaeniidae</taxon>
        <taxon>Strigamia</taxon>
    </lineage>
</organism>
<dbReference type="GO" id="GO:0034899">
    <property type="term" value="F:trimethylamine monooxygenase activity"/>
    <property type="evidence" value="ECO:0007669"/>
    <property type="project" value="UniProtKB-EC"/>
</dbReference>
<evidence type="ECO:0000256" key="14">
    <source>
        <dbReference type="ARBA" id="ARBA00047338"/>
    </source>
</evidence>
<dbReference type="GO" id="GO:0050660">
    <property type="term" value="F:flavin adenine dinucleotide binding"/>
    <property type="evidence" value="ECO:0007669"/>
    <property type="project" value="InterPro"/>
</dbReference>
<keyword evidence="21" id="KW-1185">Reference proteome</keyword>
<dbReference type="HOGENOM" id="CLU_006909_8_2_1"/>
<evidence type="ECO:0000256" key="3">
    <source>
        <dbReference type="ARBA" id="ARBA00009183"/>
    </source>
</evidence>
<keyword evidence="6 18" id="KW-0256">Endoplasmic reticulum</keyword>
<evidence type="ECO:0000313" key="20">
    <source>
        <dbReference type="EnsemblMetazoa" id="SMAR010605-PA"/>
    </source>
</evidence>
<evidence type="ECO:0000256" key="13">
    <source>
        <dbReference type="ARBA" id="ARBA00045957"/>
    </source>
</evidence>
<dbReference type="Pfam" id="PF00743">
    <property type="entry name" value="FMO-like"/>
    <property type="match status" value="1"/>
</dbReference>
<evidence type="ECO:0000256" key="1">
    <source>
        <dbReference type="ARBA" id="ARBA00001974"/>
    </source>
</evidence>
<evidence type="ECO:0000256" key="10">
    <source>
        <dbReference type="ARBA" id="ARBA00023002"/>
    </source>
</evidence>
<evidence type="ECO:0000256" key="8">
    <source>
        <dbReference type="ARBA" id="ARBA00022857"/>
    </source>
</evidence>
<evidence type="ECO:0000256" key="9">
    <source>
        <dbReference type="ARBA" id="ARBA00022989"/>
    </source>
</evidence>
<reference evidence="20" key="2">
    <citation type="submission" date="2015-02" db="UniProtKB">
        <authorList>
            <consortium name="EnsemblMetazoa"/>
        </authorList>
    </citation>
    <scope>IDENTIFICATION</scope>
</reference>
<evidence type="ECO:0000256" key="6">
    <source>
        <dbReference type="ARBA" id="ARBA00022824"/>
    </source>
</evidence>
<dbReference type="AlphaFoldDB" id="T1JA49"/>
<dbReference type="FunFam" id="3.50.50.60:FF:000159">
    <property type="entry name" value="Dimethylaniline monooxygenase [N-oxide-forming]"/>
    <property type="match status" value="1"/>
</dbReference>
<dbReference type="GO" id="GO:0047822">
    <property type="term" value="F:hypotaurine monooxygenase activity"/>
    <property type="evidence" value="ECO:0007669"/>
    <property type="project" value="RHEA"/>
</dbReference>
<comment type="similarity">
    <text evidence="3 18 19">Belongs to the FMO family.</text>
</comment>
<keyword evidence="8 18" id="KW-0521">NADP</keyword>
<dbReference type="EC" id="1.-.-.-" evidence="19"/>
<dbReference type="EnsemblMetazoa" id="SMAR010605-RA">
    <property type="protein sequence ID" value="SMAR010605-PA"/>
    <property type="gene ID" value="SMAR010605"/>
</dbReference>
<dbReference type="eggNOG" id="KOG1399">
    <property type="taxonomic scope" value="Eukaryota"/>
</dbReference>
<evidence type="ECO:0000256" key="4">
    <source>
        <dbReference type="ARBA" id="ARBA00022630"/>
    </source>
</evidence>
<dbReference type="InterPro" id="IPR000960">
    <property type="entry name" value="Flavin_mOase"/>
</dbReference>
<keyword evidence="4 18" id="KW-0285">Flavoprotein</keyword>
<dbReference type="GO" id="GO:0005789">
    <property type="term" value="C:endoplasmic reticulum membrane"/>
    <property type="evidence" value="ECO:0007669"/>
    <property type="project" value="UniProtKB-SubCell"/>
</dbReference>
<dbReference type="STRING" id="126957.T1JA49"/>
<evidence type="ECO:0000256" key="16">
    <source>
        <dbReference type="ARBA" id="ARBA00048088"/>
    </source>
</evidence>
<keyword evidence="5" id="KW-0812">Transmembrane</keyword>
<dbReference type="InterPro" id="IPR020946">
    <property type="entry name" value="Flavin_mOase-like"/>
</dbReference>
<dbReference type="EMBL" id="JH431984">
    <property type="status" value="NOT_ANNOTATED_CDS"/>
    <property type="molecule type" value="Genomic_DNA"/>
</dbReference>
<comment type="catalytic activity">
    <reaction evidence="15">
        <text>hypotaurine + NADPH + O2 + H(+) = taurine + NADP(+) + H2O</text>
        <dbReference type="Rhea" id="RHEA:69819"/>
        <dbReference type="ChEBI" id="CHEBI:15377"/>
        <dbReference type="ChEBI" id="CHEBI:15378"/>
        <dbReference type="ChEBI" id="CHEBI:15379"/>
        <dbReference type="ChEBI" id="CHEBI:57783"/>
        <dbReference type="ChEBI" id="CHEBI:57853"/>
        <dbReference type="ChEBI" id="CHEBI:58349"/>
        <dbReference type="ChEBI" id="CHEBI:507393"/>
        <dbReference type="EC" id="1.14.13.8"/>
    </reaction>
    <physiologicalReaction direction="left-to-right" evidence="15">
        <dbReference type="Rhea" id="RHEA:69820"/>
    </physiologicalReaction>
</comment>
<keyword evidence="11 18" id="KW-0503">Monooxygenase</keyword>
<evidence type="ECO:0000256" key="12">
    <source>
        <dbReference type="ARBA" id="ARBA00023136"/>
    </source>
</evidence>
<evidence type="ECO:0000256" key="18">
    <source>
        <dbReference type="PIRNR" id="PIRNR000332"/>
    </source>
</evidence>
<comment type="cofactor">
    <cofactor evidence="1 18 19">
        <name>FAD</name>
        <dbReference type="ChEBI" id="CHEBI:57692"/>
    </cofactor>
</comment>
<keyword evidence="7 18" id="KW-0274">FAD</keyword>
<dbReference type="Gene3D" id="3.50.50.60">
    <property type="entry name" value="FAD/NAD(P)-binding domain"/>
    <property type="match status" value="1"/>
</dbReference>
<protein>
    <recommendedName>
        <fullName evidence="19">Flavin-containing monooxygenase</fullName>
        <ecNumber evidence="19">1.-.-.-</ecNumber>
    </recommendedName>
</protein>
<comment type="catalytic activity">
    <reaction evidence="16">
        <text>trimethylamine + NADPH + O2 = trimethylamine N-oxide + NADP(+) + H2O</text>
        <dbReference type="Rhea" id="RHEA:31979"/>
        <dbReference type="ChEBI" id="CHEBI:15377"/>
        <dbReference type="ChEBI" id="CHEBI:15379"/>
        <dbReference type="ChEBI" id="CHEBI:15724"/>
        <dbReference type="ChEBI" id="CHEBI:57783"/>
        <dbReference type="ChEBI" id="CHEBI:58349"/>
        <dbReference type="ChEBI" id="CHEBI:58389"/>
        <dbReference type="EC" id="1.14.13.148"/>
    </reaction>
    <physiologicalReaction direction="left-to-right" evidence="16">
        <dbReference type="Rhea" id="RHEA:31980"/>
    </physiologicalReaction>
</comment>
<evidence type="ECO:0000256" key="11">
    <source>
        <dbReference type="ARBA" id="ARBA00023033"/>
    </source>
</evidence>
<keyword evidence="12 18" id="KW-0472">Membrane</keyword>
<keyword evidence="10 18" id="KW-0560">Oxidoreductase</keyword>
<dbReference type="Proteomes" id="UP000014500">
    <property type="component" value="Unassembled WGS sequence"/>
</dbReference>
<evidence type="ECO:0000256" key="7">
    <source>
        <dbReference type="ARBA" id="ARBA00022827"/>
    </source>
</evidence>
<comment type="catalytic activity">
    <reaction evidence="17">
        <text>N,N-dimethylaniline + NADPH + O2 + H(+) = N,N-dimethylaniline N-oxide + NADP(+) + H2O</text>
        <dbReference type="Rhea" id="RHEA:24468"/>
        <dbReference type="ChEBI" id="CHEBI:15377"/>
        <dbReference type="ChEBI" id="CHEBI:15378"/>
        <dbReference type="ChEBI" id="CHEBI:15379"/>
        <dbReference type="ChEBI" id="CHEBI:16269"/>
        <dbReference type="ChEBI" id="CHEBI:17735"/>
        <dbReference type="ChEBI" id="CHEBI:57783"/>
        <dbReference type="ChEBI" id="CHEBI:58349"/>
        <dbReference type="EC" id="1.14.13.8"/>
    </reaction>
    <physiologicalReaction direction="left-to-right" evidence="17">
        <dbReference type="Rhea" id="RHEA:24469"/>
    </physiologicalReaction>
</comment>
<evidence type="ECO:0000256" key="15">
    <source>
        <dbReference type="ARBA" id="ARBA00048041"/>
    </source>
</evidence>
<evidence type="ECO:0000256" key="17">
    <source>
        <dbReference type="ARBA" id="ARBA00049443"/>
    </source>
</evidence>
<proteinExistence type="inferred from homology"/>
<dbReference type="PhylomeDB" id="T1JA49"/>
<dbReference type="OMA" id="EENIGKW"/>
<comment type="subcellular location">
    <subcellularLocation>
        <location evidence="2">Endoplasmic reticulum membrane</location>
        <topology evidence="2">Single-pass membrane protein</topology>
    </subcellularLocation>
</comment>
<dbReference type="InterPro" id="IPR050346">
    <property type="entry name" value="FMO-like"/>
</dbReference>
<dbReference type="PIRSF" id="PIRSF000332">
    <property type="entry name" value="FMO"/>
    <property type="match status" value="1"/>
</dbReference>
<comment type="catalytic activity">
    <reaction evidence="14">
        <text>hypotaurine + NADH + O2 + H(+) = taurine + NAD(+) + H2O</text>
        <dbReference type="Rhea" id="RHEA:74111"/>
        <dbReference type="ChEBI" id="CHEBI:15377"/>
        <dbReference type="ChEBI" id="CHEBI:15378"/>
        <dbReference type="ChEBI" id="CHEBI:15379"/>
        <dbReference type="ChEBI" id="CHEBI:57540"/>
        <dbReference type="ChEBI" id="CHEBI:57853"/>
        <dbReference type="ChEBI" id="CHEBI:57945"/>
        <dbReference type="ChEBI" id="CHEBI:507393"/>
        <dbReference type="EC" id="1.14.13.8"/>
    </reaction>
    <physiologicalReaction direction="left-to-right" evidence="14">
        <dbReference type="Rhea" id="RHEA:74112"/>
    </physiologicalReaction>
</comment>
<dbReference type="SUPFAM" id="SSF51905">
    <property type="entry name" value="FAD/NAD(P)-binding domain"/>
    <property type="match status" value="2"/>
</dbReference>
<accession>T1JA49</accession>
<dbReference type="InterPro" id="IPR036188">
    <property type="entry name" value="FAD/NAD-bd_sf"/>
</dbReference>
<name>T1JA49_STRMM</name>
<dbReference type="PANTHER" id="PTHR23023">
    <property type="entry name" value="DIMETHYLANILINE MONOOXYGENASE"/>
    <property type="match status" value="1"/>
</dbReference>
<comment type="function">
    <text evidence="13">Broad spectrum monooxygenase that catalyzes the oxygenation of a wide variety of nitrogen- and sulfur-containing compounds including xenobiotics. Catalyzes the S-oxygenation of hypotaurine to produce taurine, an organic osmolyte involved in cell volume regulation as well as a variety of cytoprotective and developmental processes. In vitro, catalyzes the N-oxygenation of trimethylamine (TMA) to produce trimethylamine N-oxide (TMAO) and could therefore participate to the detoxification of this compound that is generated by the action of gut microbiota from dietary precursors such as choline, choline containing compounds, betaine or L-carnitine.</text>
</comment>
<evidence type="ECO:0000256" key="5">
    <source>
        <dbReference type="ARBA" id="ARBA00022692"/>
    </source>
</evidence>
<dbReference type="GO" id="GO:0050661">
    <property type="term" value="F:NADP binding"/>
    <property type="evidence" value="ECO:0007669"/>
    <property type="project" value="InterPro"/>
</dbReference>
<dbReference type="GO" id="GO:0004499">
    <property type="term" value="F:N,N-dimethylaniline monooxygenase activity"/>
    <property type="evidence" value="ECO:0007669"/>
    <property type="project" value="UniProtKB-UniRule"/>
</dbReference>